<gene>
    <name evidence="2" type="ORF">HHK36_002584</name>
</gene>
<dbReference type="Pfam" id="PF07939">
    <property type="entry name" value="DUF1685"/>
    <property type="match status" value="1"/>
</dbReference>
<dbReference type="PANTHER" id="PTHR33676">
    <property type="entry name" value="COLD REGULATED PROTEIN 27"/>
    <property type="match status" value="1"/>
</dbReference>
<keyword evidence="3" id="KW-1185">Reference proteome</keyword>
<accession>A0A834ZWQ3</accession>
<dbReference type="PANTHER" id="PTHR33676:SF3">
    <property type="entry name" value="COLD-REGULATED PROTEIN 27"/>
    <property type="match status" value="1"/>
</dbReference>
<evidence type="ECO:0000256" key="1">
    <source>
        <dbReference type="SAM" id="MobiDB-lite"/>
    </source>
</evidence>
<comment type="caution">
    <text evidence="2">The sequence shown here is derived from an EMBL/GenBank/DDBJ whole genome shotgun (WGS) entry which is preliminary data.</text>
</comment>
<sequence length="551" mass="61027">MSEPKAPPPLYKQRSLTSDTYRDEAWLRRKGNSRTRRGRSKSLTDEDLDELKACFELGFGFDSPDIDQKLSLTLPALGLYHAVNKHYNDSLYNKSSPSTVSDFDASSPILCPHTIVDPGNIQQLKPAASQEQDRATMEGCRRRGIRTRSDTSKRTGDNSRDFSDHGKIESLGSPVAESIATEWTDEKHSLYLNSMEASFVDQLYHSMDLHGRSSQKENRPDPNSSGQFKVLRGGCWQKINFERAQCQFDIAGESRVLLENPWIQHFRSAGKCQNVASDLQENGALRNEAMHLREKKIFSSGLTRSSKQVSACYAHFFHQDSVDSNTGVCEIASELGNEINSLVEQRGAQILYEIECEVTGCAGPIAPGVCDADQASSTPGSTVVSDDEDSSEDVDDDTNNESASLIPGKDYVNPIANIGLQIVENICNKEVIPIVNSDGGESPIHFIYEEQEVSDQNFVDEEHEGEKLSSLHRAKRAKTAVADASIKDQVVPNGKSPITAVPTENYASPEKEERVHSGRQSEDIDSFVCPESEPKSRLFLNQELKEEDSNA</sequence>
<protein>
    <submittedName>
        <fullName evidence="2">Uncharacterized protein</fullName>
    </submittedName>
</protein>
<evidence type="ECO:0000313" key="2">
    <source>
        <dbReference type="EMBL" id="KAF8410062.1"/>
    </source>
</evidence>
<feature type="region of interest" description="Disordered" evidence="1">
    <location>
        <begin position="126"/>
        <end position="169"/>
    </location>
</feature>
<dbReference type="InterPro" id="IPR012881">
    <property type="entry name" value="DUF1685"/>
</dbReference>
<feature type="region of interest" description="Disordered" evidence="1">
    <location>
        <begin position="372"/>
        <end position="407"/>
    </location>
</feature>
<dbReference type="Proteomes" id="UP000655225">
    <property type="component" value="Unassembled WGS sequence"/>
</dbReference>
<dbReference type="GO" id="GO:0042752">
    <property type="term" value="P:regulation of circadian rhythm"/>
    <property type="evidence" value="ECO:0007669"/>
    <property type="project" value="InterPro"/>
</dbReference>
<reference evidence="2 3" key="1">
    <citation type="submission" date="2020-04" db="EMBL/GenBank/DDBJ databases">
        <title>Plant Genome Project.</title>
        <authorList>
            <person name="Zhang R.-G."/>
        </authorList>
    </citation>
    <scope>NUCLEOTIDE SEQUENCE [LARGE SCALE GENOMIC DNA]</scope>
    <source>
        <strain evidence="2">YNK0</strain>
        <tissue evidence="2">Leaf</tissue>
    </source>
</reference>
<evidence type="ECO:0000313" key="3">
    <source>
        <dbReference type="Proteomes" id="UP000655225"/>
    </source>
</evidence>
<feature type="compositionally biased region" description="Acidic residues" evidence="1">
    <location>
        <begin position="385"/>
        <end position="399"/>
    </location>
</feature>
<dbReference type="EMBL" id="JABCRI010000002">
    <property type="protein sequence ID" value="KAF8410062.1"/>
    <property type="molecule type" value="Genomic_DNA"/>
</dbReference>
<dbReference type="InterPro" id="IPR044678">
    <property type="entry name" value="COR27/28"/>
</dbReference>
<dbReference type="OrthoDB" id="1923282at2759"/>
<organism evidence="2 3">
    <name type="scientific">Tetracentron sinense</name>
    <name type="common">Spur-leaf</name>
    <dbReference type="NCBI Taxonomy" id="13715"/>
    <lineage>
        <taxon>Eukaryota</taxon>
        <taxon>Viridiplantae</taxon>
        <taxon>Streptophyta</taxon>
        <taxon>Embryophyta</taxon>
        <taxon>Tracheophyta</taxon>
        <taxon>Spermatophyta</taxon>
        <taxon>Magnoliopsida</taxon>
        <taxon>Trochodendrales</taxon>
        <taxon>Trochodendraceae</taxon>
        <taxon>Tetracentron</taxon>
    </lineage>
</organism>
<feature type="compositionally biased region" description="Basic and acidic residues" evidence="1">
    <location>
        <begin position="131"/>
        <end position="168"/>
    </location>
</feature>
<dbReference type="AlphaFoldDB" id="A0A834ZWQ3"/>
<feature type="region of interest" description="Disordered" evidence="1">
    <location>
        <begin position="488"/>
        <end position="551"/>
    </location>
</feature>
<name>A0A834ZWQ3_TETSI</name>
<proteinExistence type="predicted"/>
<feature type="compositionally biased region" description="Basic and acidic residues" evidence="1">
    <location>
        <begin position="509"/>
        <end position="522"/>
    </location>
</feature>
<dbReference type="GO" id="GO:0009409">
    <property type="term" value="P:response to cold"/>
    <property type="evidence" value="ECO:0007669"/>
    <property type="project" value="InterPro"/>
</dbReference>